<evidence type="ECO:0000313" key="2">
    <source>
        <dbReference type="EMBL" id="KAK2557443.1"/>
    </source>
</evidence>
<dbReference type="AlphaFoldDB" id="A0AAD9QA56"/>
<dbReference type="Proteomes" id="UP001249851">
    <property type="component" value="Unassembled WGS sequence"/>
</dbReference>
<comment type="caution">
    <text evidence="2">The sequence shown here is derived from an EMBL/GenBank/DDBJ whole genome shotgun (WGS) entry which is preliminary data.</text>
</comment>
<dbReference type="InterPro" id="IPR052787">
    <property type="entry name" value="MAVS"/>
</dbReference>
<evidence type="ECO:0000256" key="1">
    <source>
        <dbReference type="SAM" id="MobiDB-lite"/>
    </source>
</evidence>
<keyword evidence="3" id="KW-1185">Reference proteome</keyword>
<sequence length="251" mass="29437">MNTGDKQRETCKFASSCKREPQATACTMEKVQRFADLSREEIAGLVDDFYPNARKKSGGHYKKSALSSIRFGLQRHFMLKREFNIISDPLFKQSNQLFEAVVVELKRHRGFAKVEHHEPILTEELAKIYSSYDPSSPDPKSLQFFVWFSIMFHLIRRGRENLRLHKRQSFSVSVDRAGRKYVYQHLNELDKNHRQNDDPFDSSGDGRMYENTENPASCPVKAFELYLSKLNPSLDSLWQKKIFKRPKFLQY</sequence>
<gene>
    <name evidence="2" type="ORF">P5673_020169</name>
</gene>
<dbReference type="EMBL" id="JARQWQ010000049">
    <property type="protein sequence ID" value="KAK2557443.1"/>
    <property type="molecule type" value="Genomic_DNA"/>
</dbReference>
<proteinExistence type="predicted"/>
<evidence type="ECO:0008006" key="4">
    <source>
        <dbReference type="Google" id="ProtNLM"/>
    </source>
</evidence>
<reference evidence="2" key="1">
    <citation type="journal article" date="2023" name="G3 (Bethesda)">
        <title>Whole genome assembly and annotation of the endangered Caribbean coral Acropora cervicornis.</title>
        <authorList>
            <person name="Selwyn J.D."/>
            <person name="Vollmer S.V."/>
        </authorList>
    </citation>
    <scope>NUCLEOTIDE SEQUENCE</scope>
    <source>
        <strain evidence="2">K2</strain>
    </source>
</reference>
<protein>
    <recommendedName>
        <fullName evidence="4">DUF3504 domain-containing protein</fullName>
    </recommendedName>
</protein>
<dbReference type="PANTHER" id="PTHR21446:SF6">
    <property type="entry name" value="MITOCHONDRIAL ANTIVIRAL-SIGNALING PROTEIN"/>
    <property type="match status" value="1"/>
</dbReference>
<dbReference type="PANTHER" id="PTHR21446">
    <property type="entry name" value="DUF3504 DOMAIN-CONTAINING PROTEIN"/>
    <property type="match status" value="1"/>
</dbReference>
<accession>A0AAD9QA56</accession>
<feature type="region of interest" description="Disordered" evidence="1">
    <location>
        <begin position="192"/>
        <end position="213"/>
    </location>
</feature>
<name>A0AAD9QA56_ACRCE</name>
<reference evidence="2" key="2">
    <citation type="journal article" date="2023" name="Science">
        <title>Genomic signatures of disease resistance in endangered staghorn corals.</title>
        <authorList>
            <person name="Vollmer S.V."/>
            <person name="Selwyn J.D."/>
            <person name="Despard B.A."/>
            <person name="Roesel C.L."/>
        </authorList>
    </citation>
    <scope>NUCLEOTIDE SEQUENCE</scope>
    <source>
        <strain evidence="2">K2</strain>
    </source>
</reference>
<evidence type="ECO:0000313" key="3">
    <source>
        <dbReference type="Proteomes" id="UP001249851"/>
    </source>
</evidence>
<organism evidence="2 3">
    <name type="scientific">Acropora cervicornis</name>
    <name type="common">Staghorn coral</name>
    <dbReference type="NCBI Taxonomy" id="6130"/>
    <lineage>
        <taxon>Eukaryota</taxon>
        <taxon>Metazoa</taxon>
        <taxon>Cnidaria</taxon>
        <taxon>Anthozoa</taxon>
        <taxon>Hexacorallia</taxon>
        <taxon>Scleractinia</taxon>
        <taxon>Astrocoeniina</taxon>
        <taxon>Acroporidae</taxon>
        <taxon>Acropora</taxon>
    </lineage>
</organism>